<evidence type="ECO:0000256" key="1">
    <source>
        <dbReference type="ARBA" id="ARBA00022857"/>
    </source>
</evidence>
<keyword evidence="1" id="KW-0521">NADP</keyword>
<dbReference type="GO" id="GO:0070402">
    <property type="term" value="F:NADPH binding"/>
    <property type="evidence" value="ECO:0007669"/>
    <property type="project" value="TreeGrafter"/>
</dbReference>
<dbReference type="InterPro" id="IPR011032">
    <property type="entry name" value="GroES-like_sf"/>
</dbReference>
<dbReference type="SUPFAM" id="SSF50129">
    <property type="entry name" value="GroES-like"/>
    <property type="match status" value="1"/>
</dbReference>
<protein>
    <submittedName>
        <fullName evidence="4">ADH_N domain-containing protein</fullName>
    </submittedName>
</protein>
<evidence type="ECO:0000313" key="4">
    <source>
        <dbReference type="WBParaSite" id="Csp11.Scaffold565.g4065.t1"/>
    </source>
</evidence>
<dbReference type="WBParaSite" id="Csp11.Scaffold565.g4065.t1">
    <property type="protein sequence ID" value="Csp11.Scaffold565.g4065.t1"/>
    <property type="gene ID" value="Csp11.Scaffold565.g4065"/>
</dbReference>
<dbReference type="GO" id="GO:0005829">
    <property type="term" value="C:cytosol"/>
    <property type="evidence" value="ECO:0007669"/>
    <property type="project" value="TreeGrafter"/>
</dbReference>
<dbReference type="eggNOG" id="KOG1198">
    <property type="taxonomic scope" value="Eukaryota"/>
</dbReference>
<organism evidence="3 4">
    <name type="scientific">Caenorhabditis tropicalis</name>
    <dbReference type="NCBI Taxonomy" id="1561998"/>
    <lineage>
        <taxon>Eukaryota</taxon>
        <taxon>Metazoa</taxon>
        <taxon>Ecdysozoa</taxon>
        <taxon>Nematoda</taxon>
        <taxon>Chromadorea</taxon>
        <taxon>Rhabditida</taxon>
        <taxon>Rhabditina</taxon>
        <taxon>Rhabditomorpha</taxon>
        <taxon>Rhabditoidea</taxon>
        <taxon>Rhabditidae</taxon>
        <taxon>Peloderinae</taxon>
        <taxon>Caenorhabditis</taxon>
    </lineage>
</organism>
<dbReference type="Gene3D" id="3.90.180.10">
    <property type="entry name" value="Medium-chain alcohol dehydrogenases, catalytic domain"/>
    <property type="match status" value="1"/>
</dbReference>
<name>A0A1I7TAM3_9PELO</name>
<dbReference type="GO" id="GO:0003730">
    <property type="term" value="F:mRNA 3'-UTR binding"/>
    <property type="evidence" value="ECO:0007669"/>
    <property type="project" value="TreeGrafter"/>
</dbReference>
<evidence type="ECO:0000259" key="2">
    <source>
        <dbReference type="Pfam" id="PF08240"/>
    </source>
</evidence>
<reference evidence="4" key="1">
    <citation type="submission" date="2016-11" db="UniProtKB">
        <authorList>
            <consortium name="WormBaseParasite"/>
        </authorList>
    </citation>
    <scope>IDENTIFICATION</scope>
</reference>
<sequence>MIKTAARAAIVHRFGAPDVIEIADCVDTYIRAGQYAKLPTLPYVPGKDGAGIVEHVGDNVKNVKVGDRVWYGGEASSAAVYSVVNRPFLLPEGGGKAN</sequence>
<feature type="domain" description="Alcohol dehydrogenase-like N-terminal" evidence="2">
    <location>
        <begin position="26"/>
        <end position="70"/>
    </location>
</feature>
<dbReference type="InterPro" id="IPR051603">
    <property type="entry name" value="Zinc-ADH_QOR/CCCR"/>
</dbReference>
<dbReference type="Pfam" id="PF08240">
    <property type="entry name" value="ADH_N"/>
    <property type="match status" value="1"/>
</dbReference>
<dbReference type="PANTHER" id="PTHR44154">
    <property type="entry name" value="QUINONE OXIDOREDUCTASE"/>
    <property type="match status" value="1"/>
</dbReference>
<dbReference type="PANTHER" id="PTHR44154:SF1">
    <property type="entry name" value="QUINONE OXIDOREDUCTASE"/>
    <property type="match status" value="1"/>
</dbReference>
<proteinExistence type="predicted"/>
<evidence type="ECO:0000313" key="3">
    <source>
        <dbReference type="Proteomes" id="UP000095282"/>
    </source>
</evidence>
<keyword evidence="3" id="KW-1185">Reference proteome</keyword>
<dbReference type="Proteomes" id="UP000095282">
    <property type="component" value="Unplaced"/>
</dbReference>
<dbReference type="GO" id="GO:0003960">
    <property type="term" value="F:quinone reductase (NADPH) activity"/>
    <property type="evidence" value="ECO:0007669"/>
    <property type="project" value="TreeGrafter"/>
</dbReference>
<accession>A0A1I7TAM3</accession>
<dbReference type="AlphaFoldDB" id="A0A1I7TAM3"/>
<dbReference type="STRING" id="1561998.A0A1I7TAM3"/>
<dbReference type="InterPro" id="IPR013154">
    <property type="entry name" value="ADH-like_N"/>
</dbReference>